<feature type="compositionally biased region" description="Basic and acidic residues" evidence="1">
    <location>
        <begin position="177"/>
        <end position="186"/>
    </location>
</feature>
<evidence type="ECO:0000259" key="2">
    <source>
        <dbReference type="Pfam" id="PF26130"/>
    </source>
</evidence>
<evidence type="ECO:0000256" key="1">
    <source>
        <dbReference type="SAM" id="MobiDB-lite"/>
    </source>
</evidence>
<dbReference type="EMBL" id="CP144695">
    <property type="protein sequence ID" value="WVZ07562.1"/>
    <property type="molecule type" value="Genomic_DNA"/>
</dbReference>
<feature type="compositionally biased region" description="Basic and acidic residues" evidence="1">
    <location>
        <begin position="156"/>
        <end position="167"/>
    </location>
</feature>
<dbReference type="Pfam" id="PF26130">
    <property type="entry name" value="PB1-like"/>
    <property type="match status" value="1"/>
</dbReference>
<gene>
    <name evidence="3" type="ORF">V8G54_020908</name>
</gene>
<feature type="region of interest" description="Disordered" evidence="1">
    <location>
        <begin position="103"/>
        <end position="130"/>
    </location>
</feature>
<dbReference type="Proteomes" id="UP001374535">
    <property type="component" value="Chromosome 6"/>
</dbReference>
<feature type="domain" description="PB1-like" evidence="2">
    <location>
        <begin position="9"/>
        <end position="87"/>
    </location>
</feature>
<reference evidence="3 4" key="1">
    <citation type="journal article" date="2023" name="Life. Sci Alliance">
        <title>Evolutionary insights into 3D genome organization and epigenetic landscape of Vigna mungo.</title>
        <authorList>
            <person name="Junaid A."/>
            <person name="Singh B."/>
            <person name="Bhatia S."/>
        </authorList>
    </citation>
    <scope>NUCLEOTIDE SEQUENCE [LARGE SCALE GENOMIC DNA]</scope>
    <source>
        <strain evidence="3">Urdbean</strain>
    </source>
</reference>
<accession>A0AAQ3RV56</accession>
<evidence type="ECO:0000313" key="3">
    <source>
        <dbReference type="EMBL" id="WVZ07562.1"/>
    </source>
</evidence>
<keyword evidence="4" id="KW-1185">Reference proteome</keyword>
<sequence length="223" mass="24953">MEDDIELVNEGCLKYEGESDTMYFDHDLWSYFVVVSVVKGIGYDGFKDLWYFVGCGPILDDKLEALCDDVGTMHMVNLARLNGQEVAPEMHEGGECVVLDERTEEDDGSVTSQFGEATDDGLDEGVSGDGERIEVDVGEGDRIEVDEDDVEGERIKVHEGHGERTERDDLEGERIEDDEKHDERTKANGVEETIEVDEAHDENTKPNDVEGETMEVDDILDVI</sequence>
<dbReference type="AlphaFoldDB" id="A0AAQ3RV56"/>
<evidence type="ECO:0000313" key="4">
    <source>
        <dbReference type="Proteomes" id="UP001374535"/>
    </source>
</evidence>
<feature type="region of interest" description="Disordered" evidence="1">
    <location>
        <begin position="156"/>
        <end position="223"/>
    </location>
</feature>
<dbReference type="InterPro" id="IPR058594">
    <property type="entry name" value="PB1-like_dom_pln"/>
</dbReference>
<protein>
    <recommendedName>
        <fullName evidence="2">PB1-like domain-containing protein</fullName>
    </recommendedName>
</protein>
<name>A0AAQ3RV56_VIGMU</name>
<feature type="compositionally biased region" description="Acidic residues" evidence="1">
    <location>
        <begin position="209"/>
        <end position="223"/>
    </location>
</feature>
<organism evidence="3 4">
    <name type="scientific">Vigna mungo</name>
    <name type="common">Black gram</name>
    <name type="synonym">Phaseolus mungo</name>
    <dbReference type="NCBI Taxonomy" id="3915"/>
    <lineage>
        <taxon>Eukaryota</taxon>
        <taxon>Viridiplantae</taxon>
        <taxon>Streptophyta</taxon>
        <taxon>Embryophyta</taxon>
        <taxon>Tracheophyta</taxon>
        <taxon>Spermatophyta</taxon>
        <taxon>Magnoliopsida</taxon>
        <taxon>eudicotyledons</taxon>
        <taxon>Gunneridae</taxon>
        <taxon>Pentapetalae</taxon>
        <taxon>rosids</taxon>
        <taxon>fabids</taxon>
        <taxon>Fabales</taxon>
        <taxon>Fabaceae</taxon>
        <taxon>Papilionoideae</taxon>
        <taxon>50 kb inversion clade</taxon>
        <taxon>NPAAA clade</taxon>
        <taxon>indigoferoid/millettioid clade</taxon>
        <taxon>Phaseoleae</taxon>
        <taxon>Vigna</taxon>
    </lineage>
</organism>
<proteinExistence type="predicted"/>